<proteinExistence type="predicted"/>
<evidence type="ECO:0000313" key="1">
    <source>
        <dbReference type="EMBL" id="QCX37431.1"/>
    </source>
</evidence>
<name>A0A5B7TPR0_9FLAO</name>
<protein>
    <submittedName>
        <fullName evidence="1">Uncharacterized protein</fullName>
    </submittedName>
</protein>
<dbReference type="InterPro" id="IPR048012">
    <property type="entry name" value="BfmA-like_N"/>
</dbReference>
<dbReference type="Proteomes" id="UP000306229">
    <property type="component" value="Chromosome"/>
</dbReference>
<dbReference type="OrthoDB" id="1441069at2"/>
<gene>
    <name evidence="1" type="ORF">FF125_02900</name>
</gene>
<dbReference type="AlphaFoldDB" id="A0A5B7TPR0"/>
<reference evidence="1 2" key="1">
    <citation type="submission" date="2019-05" db="EMBL/GenBank/DDBJ databases">
        <title>Algicella ahnfeltiae gen. nov., sp. nov., a novel marine bacterium of the family Flavobacteriaceae isolated from a red alga.</title>
        <authorList>
            <person name="Nedashkovskaya O.I."/>
            <person name="Kukhlevskiy A.D."/>
            <person name="Kim S.-G."/>
            <person name="Zhukova N.V."/>
            <person name="Mikhailov V.V."/>
        </authorList>
    </citation>
    <scope>NUCLEOTIDE SEQUENCE [LARGE SCALE GENOMIC DNA]</scope>
    <source>
        <strain evidence="1 2">10Alg115</strain>
    </source>
</reference>
<keyword evidence="2" id="KW-1185">Reference proteome</keyword>
<dbReference type="KEGG" id="fbe:FF125_02900"/>
<evidence type="ECO:0000313" key="2">
    <source>
        <dbReference type="Proteomes" id="UP000306229"/>
    </source>
</evidence>
<accession>A0A5B7TPR0</accession>
<dbReference type="NCBIfam" id="NF041200">
    <property type="entry name" value="mob_BfmA_Nterm"/>
    <property type="match status" value="1"/>
</dbReference>
<sequence length="159" mass="18674">MSKSYSETLEIIINFFEWHGFLPADRFEQSIVQEIVKNRKRTNASIAIMKSIEKEQTKPTTAMLLSLFEENLVQTKEEPEMVERKFTDMPIKENKPIEETTVPKIRYERLTEKMNVVKQDFSNVLDNVKIVKSSFGKNYLKLELSEAELVKLKRTLQNI</sequence>
<organism evidence="1 2">
    <name type="scientific">Aureibaculum algae</name>
    <dbReference type="NCBI Taxonomy" id="2584122"/>
    <lineage>
        <taxon>Bacteria</taxon>
        <taxon>Pseudomonadati</taxon>
        <taxon>Bacteroidota</taxon>
        <taxon>Flavobacteriia</taxon>
        <taxon>Flavobacteriales</taxon>
        <taxon>Flavobacteriaceae</taxon>
        <taxon>Aureibaculum</taxon>
    </lineage>
</organism>
<dbReference type="EMBL" id="CP040749">
    <property type="protein sequence ID" value="QCX37431.1"/>
    <property type="molecule type" value="Genomic_DNA"/>
</dbReference>